<evidence type="ECO:0000256" key="5">
    <source>
        <dbReference type="ARBA" id="ARBA00022516"/>
    </source>
</evidence>
<dbReference type="SUPFAM" id="SSF53901">
    <property type="entry name" value="Thiolase-like"/>
    <property type="match status" value="1"/>
</dbReference>
<dbReference type="InterPro" id="IPR013751">
    <property type="entry name" value="ACP_syn_III_N"/>
</dbReference>
<evidence type="ECO:0000256" key="1">
    <source>
        <dbReference type="ARBA" id="ARBA00005194"/>
    </source>
</evidence>
<dbReference type="GO" id="GO:0004315">
    <property type="term" value="F:3-oxoacyl-[acyl-carrier-protein] synthase activity"/>
    <property type="evidence" value="ECO:0007669"/>
    <property type="project" value="InterPro"/>
</dbReference>
<evidence type="ECO:0000256" key="13">
    <source>
        <dbReference type="HAMAP-Rule" id="MF_01815"/>
    </source>
</evidence>
<dbReference type="Pfam" id="PF08545">
    <property type="entry name" value="ACP_syn_III"/>
    <property type="match status" value="1"/>
</dbReference>
<comment type="pathway">
    <text evidence="1 13">Lipid metabolism; fatty acid biosynthesis.</text>
</comment>
<dbReference type="CDD" id="cd00830">
    <property type="entry name" value="KAS_III"/>
    <property type="match status" value="1"/>
</dbReference>
<proteinExistence type="inferred from homology"/>
<accession>A0A9D9H7W0</accession>
<comment type="similarity">
    <text evidence="2 13">Belongs to the thiolase-like superfamily. FabH family.</text>
</comment>
<evidence type="ECO:0000259" key="15">
    <source>
        <dbReference type="Pfam" id="PF08545"/>
    </source>
</evidence>
<evidence type="ECO:0000256" key="8">
    <source>
        <dbReference type="ARBA" id="ARBA00023098"/>
    </source>
</evidence>
<dbReference type="PANTHER" id="PTHR34069">
    <property type="entry name" value="3-OXOACYL-[ACYL-CARRIER-PROTEIN] SYNTHASE 3"/>
    <property type="match status" value="1"/>
</dbReference>
<sequence>MEKIYTAITGVASYLPEDKLTNEDLTKMVDTSDEWIYTRVGIKERRILKGETRGSSYMGAKALDALLEKTGTTTDEVEVIICTTSAPDYRFPATAAVIADRCGVKNCFAYDIQAACTGFLVALQVGKAYINSGLYKKVVIVSAEKMTSLVNYKDRTTCTLFGDAAAAVLLEPTYEPVGVIDTLLHTDGDGIPYLMMKGGGSAQPITHEGLERNEQFLYQEGRTVYKYAVSNMIDVYRQIMIRNQLSNETVSWFIPHQANARIIEAVGSRLGISPDKVIMNIEHLGNTGSATIPVCLAQFEKQFRKGDNLLFTAFGAGFTWGSTYVKWAYDTK</sequence>
<keyword evidence="4 13" id="KW-0963">Cytoplasm</keyword>
<evidence type="ECO:0000256" key="3">
    <source>
        <dbReference type="ARBA" id="ARBA00012333"/>
    </source>
</evidence>
<dbReference type="GO" id="GO:0033818">
    <property type="term" value="F:beta-ketoacyl-acyl-carrier-protein synthase III activity"/>
    <property type="evidence" value="ECO:0007669"/>
    <property type="project" value="UniProtKB-UniRule"/>
</dbReference>
<dbReference type="InterPro" id="IPR013747">
    <property type="entry name" value="ACP_syn_III_C"/>
</dbReference>
<dbReference type="EC" id="2.3.1.180" evidence="3 13"/>
<feature type="region of interest" description="ACP-binding" evidence="13">
    <location>
        <begin position="257"/>
        <end position="261"/>
    </location>
</feature>
<comment type="function">
    <text evidence="13">Catalyzes the condensation reaction of fatty acid synthesis by the addition to an acyl acceptor of two carbons from malonyl-ACP. Catalyzes the first condensation reaction which initiates fatty acid synthesis and may therefore play a role in governing the total rate of fatty acid production. Possesses both acetoacetyl-ACP synthase and acetyl transacylase activities. Its substrate specificity determines the biosynthesis of branched-chain and/or straight-chain of fatty acids.</text>
</comment>
<dbReference type="EMBL" id="JADIMW010000064">
    <property type="protein sequence ID" value="MBO8438412.1"/>
    <property type="molecule type" value="Genomic_DNA"/>
</dbReference>
<dbReference type="GO" id="GO:0006633">
    <property type="term" value="P:fatty acid biosynthetic process"/>
    <property type="evidence" value="ECO:0007669"/>
    <property type="project" value="UniProtKB-UniRule"/>
</dbReference>
<name>A0A9D9H7W0_9BACT</name>
<evidence type="ECO:0000313" key="17">
    <source>
        <dbReference type="Proteomes" id="UP000823636"/>
    </source>
</evidence>
<keyword evidence="11 13" id="KW-0012">Acyltransferase</keyword>
<keyword evidence="8 13" id="KW-0443">Lipid metabolism</keyword>
<evidence type="ECO:0000256" key="2">
    <source>
        <dbReference type="ARBA" id="ARBA00008642"/>
    </source>
</evidence>
<comment type="caution">
    <text evidence="16">The sequence shown here is derived from an EMBL/GenBank/DDBJ whole genome shotgun (WGS) entry which is preliminary data.</text>
</comment>
<organism evidence="16 17">
    <name type="scientific">Candidatus Caccoplasma merdipullorum</name>
    <dbReference type="NCBI Taxonomy" id="2840718"/>
    <lineage>
        <taxon>Bacteria</taxon>
        <taxon>Pseudomonadati</taxon>
        <taxon>Bacteroidota</taxon>
        <taxon>Bacteroidia</taxon>
        <taxon>Bacteroidales</taxon>
        <taxon>Bacteroidaceae</taxon>
        <taxon>Bacteroidaceae incertae sedis</taxon>
        <taxon>Candidatus Caccoplasma</taxon>
    </lineage>
</organism>
<dbReference type="Proteomes" id="UP000823636">
    <property type="component" value="Unassembled WGS sequence"/>
</dbReference>
<gene>
    <name evidence="13" type="primary">fabH</name>
    <name evidence="16" type="ORF">IAC54_05875</name>
</gene>
<dbReference type="NCBIfam" id="TIGR00747">
    <property type="entry name" value="fabH"/>
    <property type="match status" value="1"/>
</dbReference>
<dbReference type="AlphaFoldDB" id="A0A9D9H7W0"/>
<dbReference type="GO" id="GO:0005737">
    <property type="term" value="C:cytoplasm"/>
    <property type="evidence" value="ECO:0007669"/>
    <property type="project" value="UniProtKB-SubCell"/>
</dbReference>
<feature type="active site" evidence="13">
    <location>
        <position position="256"/>
    </location>
</feature>
<keyword evidence="6 13" id="KW-0808">Transferase</keyword>
<feature type="active site" evidence="13">
    <location>
        <position position="116"/>
    </location>
</feature>
<dbReference type="InterPro" id="IPR004655">
    <property type="entry name" value="FabH"/>
</dbReference>
<comment type="subunit">
    <text evidence="13">Homodimer.</text>
</comment>
<protein>
    <recommendedName>
        <fullName evidence="3 13">Beta-ketoacyl-[acyl-carrier-protein] synthase III</fullName>
        <shortName evidence="13">Beta-ketoacyl-ACP synthase III</shortName>
        <shortName evidence="13">KAS III</shortName>
        <ecNumber evidence="3 13">2.3.1.180</ecNumber>
    </recommendedName>
    <alternativeName>
        <fullName evidence="13">3-oxoacyl-[acyl-carrier-protein] synthase 3</fullName>
    </alternativeName>
    <alternativeName>
        <fullName evidence="13">3-oxoacyl-[acyl-carrier-protein] synthase III</fullName>
    </alternativeName>
</protein>
<evidence type="ECO:0000256" key="7">
    <source>
        <dbReference type="ARBA" id="ARBA00022832"/>
    </source>
</evidence>
<dbReference type="Pfam" id="PF08541">
    <property type="entry name" value="ACP_syn_III_C"/>
    <property type="match status" value="1"/>
</dbReference>
<keyword evidence="10 13" id="KW-0511">Multifunctional enzyme</keyword>
<dbReference type="HAMAP" id="MF_01815">
    <property type="entry name" value="FabH"/>
    <property type="match status" value="1"/>
</dbReference>
<dbReference type="Gene3D" id="3.40.47.10">
    <property type="match status" value="1"/>
</dbReference>
<evidence type="ECO:0000256" key="9">
    <source>
        <dbReference type="ARBA" id="ARBA00023160"/>
    </source>
</evidence>
<comment type="domain">
    <text evidence="13">The last Arg residue of the ACP-binding site is essential for the weak association between ACP/AcpP and FabH.</text>
</comment>
<dbReference type="FunFam" id="3.40.47.10:FF:000004">
    <property type="entry name" value="3-oxoacyl-[acyl-carrier-protein] synthase 3"/>
    <property type="match status" value="1"/>
</dbReference>
<feature type="active site" evidence="13">
    <location>
        <position position="286"/>
    </location>
</feature>
<evidence type="ECO:0000256" key="4">
    <source>
        <dbReference type="ARBA" id="ARBA00022490"/>
    </source>
</evidence>
<evidence type="ECO:0000256" key="6">
    <source>
        <dbReference type="ARBA" id="ARBA00022679"/>
    </source>
</evidence>
<evidence type="ECO:0000256" key="12">
    <source>
        <dbReference type="ARBA" id="ARBA00051096"/>
    </source>
</evidence>
<feature type="domain" description="Beta-ketoacyl-[acyl-carrier-protein] synthase III N-terminal" evidence="15">
    <location>
        <begin position="110"/>
        <end position="188"/>
    </location>
</feature>
<comment type="subcellular location">
    <subcellularLocation>
        <location evidence="13">Cytoplasm</location>
    </subcellularLocation>
</comment>
<reference evidence="16" key="1">
    <citation type="submission" date="2020-10" db="EMBL/GenBank/DDBJ databases">
        <authorList>
            <person name="Gilroy R."/>
        </authorList>
    </citation>
    <scope>NUCLEOTIDE SEQUENCE</scope>
    <source>
        <strain evidence="16">G3-4614</strain>
    </source>
</reference>
<dbReference type="PANTHER" id="PTHR34069:SF2">
    <property type="entry name" value="BETA-KETOACYL-[ACYL-CARRIER-PROTEIN] SYNTHASE III"/>
    <property type="match status" value="1"/>
</dbReference>
<dbReference type="NCBIfam" id="NF006829">
    <property type="entry name" value="PRK09352.1"/>
    <property type="match status" value="1"/>
</dbReference>
<evidence type="ECO:0000256" key="10">
    <source>
        <dbReference type="ARBA" id="ARBA00023268"/>
    </source>
</evidence>
<keyword evidence="7 13" id="KW-0276">Fatty acid metabolism</keyword>
<feature type="domain" description="Beta-ketoacyl-[acyl-carrier-protein] synthase III C-terminal" evidence="14">
    <location>
        <begin position="242"/>
        <end position="327"/>
    </location>
</feature>
<evidence type="ECO:0000313" key="16">
    <source>
        <dbReference type="EMBL" id="MBO8438412.1"/>
    </source>
</evidence>
<reference evidence="16" key="2">
    <citation type="journal article" date="2021" name="PeerJ">
        <title>Extensive microbial diversity within the chicken gut microbiome revealed by metagenomics and culture.</title>
        <authorList>
            <person name="Gilroy R."/>
            <person name="Ravi A."/>
            <person name="Getino M."/>
            <person name="Pursley I."/>
            <person name="Horton D.L."/>
            <person name="Alikhan N.F."/>
            <person name="Baker D."/>
            <person name="Gharbi K."/>
            <person name="Hall N."/>
            <person name="Watson M."/>
            <person name="Adriaenssens E.M."/>
            <person name="Foster-Nyarko E."/>
            <person name="Jarju S."/>
            <person name="Secka A."/>
            <person name="Antonio M."/>
            <person name="Oren A."/>
            <person name="Chaudhuri R.R."/>
            <person name="La Ragione R."/>
            <person name="Hildebrand F."/>
            <person name="Pallen M.J."/>
        </authorList>
    </citation>
    <scope>NUCLEOTIDE SEQUENCE</scope>
    <source>
        <strain evidence="16">G3-4614</strain>
    </source>
</reference>
<dbReference type="InterPro" id="IPR016039">
    <property type="entry name" value="Thiolase-like"/>
</dbReference>
<evidence type="ECO:0000259" key="14">
    <source>
        <dbReference type="Pfam" id="PF08541"/>
    </source>
</evidence>
<keyword evidence="5 13" id="KW-0444">Lipid biosynthesis</keyword>
<evidence type="ECO:0000256" key="11">
    <source>
        <dbReference type="ARBA" id="ARBA00023315"/>
    </source>
</evidence>
<keyword evidence="9 13" id="KW-0275">Fatty acid biosynthesis</keyword>
<dbReference type="GO" id="GO:0044550">
    <property type="term" value="P:secondary metabolite biosynthetic process"/>
    <property type="evidence" value="ECO:0007669"/>
    <property type="project" value="TreeGrafter"/>
</dbReference>
<comment type="catalytic activity">
    <reaction evidence="12">
        <text>malonyl-[ACP] + acetyl-CoA + H(+) = 3-oxobutanoyl-[ACP] + CO2 + CoA</text>
        <dbReference type="Rhea" id="RHEA:12080"/>
        <dbReference type="Rhea" id="RHEA-COMP:9623"/>
        <dbReference type="Rhea" id="RHEA-COMP:9625"/>
        <dbReference type="ChEBI" id="CHEBI:15378"/>
        <dbReference type="ChEBI" id="CHEBI:16526"/>
        <dbReference type="ChEBI" id="CHEBI:57287"/>
        <dbReference type="ChEBI" id="CHEBI:57288"/>
        <dbReference type="ChEBI" id="CHEBI:78449"/>
        <dbReference type="ChEBI" id="CHEBI:78450"/>
        <dbReference type="EC" id="2.3.1.180"/>
    </reaction>
    <physiologicalReaction direction="left-to-right" evidence="12">
        <dbReference type="Rhea" id="RHEA:12081"/>
    </physiologicalReaction>
</comment>